<evidence type="ECO:0000313" key="2">
    <source>
        <dbReference type="Proteomes" id="UP000030060"/>
    </source>
</evidence>
<dbReference type="GO" id="GO:0015074">
    <property type="term" value="P:DNA integration"/>
    <property type="evidence" value="ECO:0007669"/>
    <property type="project" value="InterPro"/>
</dbReference>
<dbReference type="AlphaFoldDB" id="A0A0A1YXQ0"/>
<organism evidence="1 2">
    <name type="scientific">Pseudomonas fluorescens LMG 5329</name>
    <dbReference type="NCBI Taxonomy" id="1324332"/>
    <lineage>
        <taxon>Bacteria</taxon>
        <taxon>Pseudomonadati</taxon>
        <taxon>Pseudomonadota</taxon>
        <taxon>Gammaproteobacteria</taxon>
        <taxon>Pseudomonadales</taxon>
        <taxon>Pseudomonadaceae</taxon>
        <taxon>Pseudomonas</taxon>
    </lineage>
</organism>
<dbReference type="Proteomes" id="UP000030060">
    <property type="component" value="Unassembled WGS sequence"/>
</dbReference>
<dbReference type="EMBL" id="ASGY01000121">
    <property type="protein sequence ID" value="KGE66820.1"/>
    <property type="molecule type" value="Genomic_DNA"/>
</dbReference>
<dbReference type="GO" id="GO:0006310">
    <property type="term" value="P:DNA recombination"/>
    <property type="evidence" value="ECO:0007669"/>
    <property type="project" value="InterPro"/>
</dbReference>
<protein>
    <submittedName>
        <fullName evidence="1">Integrase</fullName>
    </submittedName>
</protein>
<evidence type="ECO:0000313" key="1">
    <source>
        <dbReference type="EMBL" id="KGE66820.1"/>
    </source>
</evidence>
<name>A0A0A1YXQ0_PSEFL</name>
<sequence>MKSAEQTVHLLNLETLTNDQYQTVISNCAIERLVIRCTSDRKISIGSLCYGARDADSRKIPKPVDESSLCPARARAIRAWCAETGNRHIGSGYTFYTNATEFVSFSDWCDANQHCGFLANAEAYKTALDEFSIHLQWQVQSAEGIGTFTANRLQSQAIKSAYIIFPGSPLNFLTDLPIISHSSLNKETTETPSMEEMTAHLTRYRYLFDGLTDFVLKGLAFPCRIPYMDTEATLLPAEYAITTPAVHQTAKVGNHNFWNYRDGKVNSLEECKARSSQTERHLIRQRHEALRELNDANFNLRHRKRIWLAALAQDAFISHFVANTGMNEAPMRKLVWSNDYTVENSENAGFVVIKQRAGGMEQYFEIQKPFLKDFKKFLKLREYLTNGLPHPYLFINITLDVAKPIPIKSSCIHFANGKIRSFLEPKFSGLGYQKLRKYKSVYLLSTGHPVEVVSALMQTSGKTVLKHYASAEEKTAIDEITEVMTLARTIFESHYTLPTPASGCGGGEPEETVEPPEAYQPNCRNFVGCIFCSKFRMHADENSIRKVLSMRWVTSEFLNACTDAHQFHTVHGNAILRIDALMAELIQFRPEARTLVERIKLEITENFHLTDYWERLYSRLIRTKVIQ</sequence>
<proteinExistence type="predicted"/>
<accession>A0A0A1YXQ0</accession>
<reference evidence="1 2" key="1">
    <citation type="journal article" date="2013" name="Genome Announc.">
        <title>Draft Genome Sequence of Pseudomonas fluorescens LMG 5329, a White Line-Inducing Principle-Producing Bioindicator for the Mushroom Pathogen Pseudomonas tolaasii.</title>
        <authorList>
            <person name="Ghequire M.G."/>
            <person name="Rokni-Zadeh H."/>
            <person name="Zarrineh P."/>
            <person name="De Mot R."/>
        </authorList>
    </citation>
    <scope>NUCLEOTIDE SEQUENCE [LARGE SCALE GENOMIC DNA]</scope>
    <source>
        <strain evidence="1 2">LMG 5329</strain>
    </source>
</reference>
<dbReference type="InterPro" id="IPR013762">
    <property type="entry name" value="Integrase-like_cat_sf"/>
</dbReference>
<comment type="caution">
    <text evidence="1">The sequence shown here is derived from an EMBL/GenBank/DDBJ whole genome shotgun (WGS) entry which is preliminary data.</text>
</comment>
<gene>
    <name evidence="1" type="ORF">K814_0116735</name>
</gene>
<dbReference type="OrthoDB" id="5366218at2"/>
<dbReference type="GO" id="GO:0003677">
    <property type="term" value="F:DNA binding"/>
    <property type="evidence" value="ECO:0007669"/>
    <property type="project" value="InterPro"/>
</dbReference>
<dbReference type="RefSeq" id="WP_038847270.1">
    <property type="nucleotide sequence ID" value="NZ_ASGY01000121.1"/>
</dbReference>
<dbReference type="Gene3D" id="1.10.443.10">
    <property type="entry name" value="Intergrase catalytic core"/>
    <property type="match status" value="1"/>
</dbReference>